<proteinExistence type="predicted"/>
<feature type="transmembrane region" description="Helical" evidence="1">
    <location>
        <begin position="107"/>
        <end position="126"/>
    </location>
</feature>
<dbReference type="OrthoDB" id="3268380at2759"/>
<keyword evidence="1" id="KW-0812">Transmembrane</keyword>
<evidence type="ECO:0000313" key="4">
    <source>
        <dbReference type="Proteomes" id="UP000077266"/>
    </source>
</evidence>
<evidence type="ECO:0008006" key="5">
    <source>
        <dbReference type="Google" id="ProtNLM"/>
    </source>
</evidence>
<dbReference type="Proteomes" id="UP000077266">
    <property type="component" value="Unassembled WGS sequence"/>
</dbReference>
<evidence type="ECO:0000313" key="3">
    <source>
        <dbReference type="EMBL" id="KZV78147.1"/>
    </source>
</evidence>
<keyword evidence="1" id="KW-1133">Transmembrane helix</keyword>
<evidence type="ECO:0000256" key="1">
    <source>
        <dbReference type="SAM" id="Phobius"/>
    </source>
</evidence>
<keyword evidence="4" id="KW-1185">Reference proteome</keyword>
<reference evidence="3 4" key="1">
    <citation type="journal article" date="2016" name="Mol. Biol. Evol.">
        <title>Comparative Genomics of Early-Diverging Mushroom-Forming Fungi Provides Insights into the Origins of Lignocellulose Decay Capabilities.</title>
        <authorList>
            <person name="Nagy L.G."/>
            <person name="Riley R."/>
            <person name="Tritt A."/>
            <person name="Adam C."/>
            <person name="Daum C."/>
            <person name="Floudas D."/>
            <person name="Sun H."/>
            <person name="Yadav J.S."/>
            <person name="Pangilinan J."/>
            <person name="Larsson K.H."/>
            <person name="Matsuura K."/>
            <person name="Barry K."/>
            <person name="Labutti K."/>
            <person name="Kuo R."/>
            <person name="Ohm R.A."/>
            <person name="Bhattacharya S.S."/>
            <person name="Shirouzu T."/>
            <person name="Yoshinaga Y."/>
            <person name="Martin F.M."/>
            <person name="Grigoriev I.V."/>
            <person name="Hibbett D.S."/>
        </authorList>
    </citation>
    <scope>NUCLEOTIDE SEQUENCE [LARGE SCALE GENOMIC DNA]</scope>
    <source>
        <strain evidence="3 4">HHB12029</strain>
    </source>
</reference>
<feature type="signal peptide" evidence="2">
    <location>
        <begin position="1"/>
        <end position="29"/>
    </location>
</feature>
<dbReference type="EMBL" id="KV427087">
    <property type="protein sequence ID" value="KZV78147.1"/>
    <property type="molecule type" value="Genomic_DNA"/>
</dbReference>
<evidence type="ECO:0000256" key="2">
    <source>
        <dbReference type="SAM" id="SignalP"/>
    </source>
</evidence>
<keyword evidence="2" id="KW-0732">Signal</keyword>
<dbReference type="AlphaFoldDB" id="A0A166MKU6"/>
<gene>
    <name evidence="3" type="ORF">EXIGLDRAFT_784247</name>
</gene>
<dbReference type="InParanoid" id="A0A166MKU6"/>
<protein>
    <recommendedName>
        <fullName evidence="5">F-box domain-containing protein</fullName>
    </recommendedName>
</protein>
<sequence>MVAAPASRLSFDVLALIVLEVAMDGDADAQDLRTLSSISWVWRDVTIHTPQAWSTIVLNFEPPNDGNELGMLLPSRRFLRTVRDVREWFESSGSCAIRCLKKIVTNSASFCTLVALSCASFMFAALS</sequence>
<organism evidence="3 4">
    <name type="scientific">Exidia glandulosa HHB12029</name>
    <dbReference type="NCBI Taxonomy" id="1314781"/>
    <lineage>
        <taxon>Eukaryota</taxon>
        <taxon>Fungi</taxon>
        <taxon>Dikarya</taxon>
        <taxon>Basidiomycota</taxon>
        <taxon>Agaricomycotina</taxon>
        <taxon>Agaricomycetes</taxon>
        <taxon>Auriculariales</taxon>
        <taxon>Exidiaceae</taxon>
        <taxon>Exidia</taxon>
    </lineage>
</organism>
<feature type="chain" id="PRO_5007877435" description="F-box domain-containing protein" evidence="2">
    <location>
        <begin position="30"/>
        <end position="127"/>
    </location>
</feature>
<keyword evidence="1" id="KW-0472">Membrane</keyword>
<accession>A0A166MKU6</accession>
<name>A0A166MKU6_EXIGL</name>